<dbReference type="GO" id="GO:0005634">
    <property type="term" value="C:nucleus"/>
    <property type="evidence" value="ECO:0007669"/>
    <property type="project" value="UniProtKB-SubCell"/>
</dbReference>
<evidence type="ECO:0000313" key="7">
    <source>
        <dbReference type="RefSeq" id="XP_036357620.1"/>
    </source>
</evidence>
<comment type="subcellular location">
    <subcellularLocation>
        <location evidence="1">Nucleus</location>
    </subcellularLocation>
</comment>
<dbReference type="PANTHER" id="PTHR15111">
    <property type="entry name" value="RNA POLYMERASE II SUBUNIT 5-MEDIATING PROTEIN NNX3"/>
    <property type="match status" value="1"/>
</dbReference>
<keyword evidence="2" id="KW-0539">Nucleus</keyword>
<feature type="compositionally biased region" description="Acidic residues" evidence="5">
    <location>
        <begin position="273"/>
        <end position="286"/>
    </location>
</feature>
<feature type="compositionally biased region" description="Polar residues" evidence="5">
    <location>
        <begin position="361"/>
        <end position="410"/>
    </location>
</feature>
<dbReference type="RefSeq" id="XP_036357620.1">
    <property type="nucleotide sequence ID" value="XM_036501727.1"/>
</dbReference>
<keyword evidence="6" id="KW-1185">Reference proteome</keyword>
<feature type="region of interest" description="Disordered" evidence="5">
    <location>
        <begin position="260"/>
        <end position="287"/>
    </location>
</feature>
<protein>
    <submittedName>
        <fullName evidence="7">Unconventional prefoldin RPB5 interactor isoform X1</fullName>
    </submittedName>
</protein>
<dbReference type="InterPro" id="IPR052255">
    <property type="entry name" value="RNA_pol_II_subunit5-mediator"/>
</dbReference>
<evidence type="ECO:0000256" key="1">
    <source>
        <dbReference type="ARBA" id="ARBA00004123"/>
    </source>
</evidence>
<feature type="coiled-coil region" evidence="4">
    <location>
        <begin position="114"/>
        <end position="141"/>
    </location>
</feature>
<name>A0A7E6ERP2_9MOLL</name>
<dbReference type="CDD" id="cd23159">
    <property type="entry name" value="Prefoldin_URI1"/>
    <property type="match status" value="1"/>
</dbReference>
<dbReference type="PANTHER" id="PTHR15111:SF0">
    <property type="entry name" value="UNCONVENTIONAL PREFOLDIN RPB5 INTERACTOR 1"/>
    <property type="match status" value="1"/>
</dbReference>
<accession>A0A7E6ERP2</accession>
<dbReference type="Proteomes" id="UP000515154">
    <property type="component" value="Linkage group LG4"/>
</dbReference>
<dbReference type="SUPFAM" id="SSF46579">
    <property type="entry name" value="Prefoldin"/>
    <property type="match status" value="1"/>
</dbReference>
<dbReference type="InterPro" id="IPR004127">
    <property type="entry name" value="Prefoldin_subunit_alpha"/>
</dbReference>
<dbReference type="AlphaFoldDB" id="A0A7E6ERP2"/>
<dbReference type="Pfam" id="PF02996">
    <property type="entry name" value="Prefoldin"/>
    <property type="match status" value="1"/>
</dbReference>
<feature type="compositionally biased region" description="Basic residues" evidence="5">
    <location>
        <begin position="411"/>
        <end position="422"/>
    </location>
</feature>
<reference evidence="7" key="1">
    <citation type="submission" date="2025-08" db="UniProtKB">
        <authorList>
            <consortium name="RefSeq"/>
        </authorList>
    </citation>
    <scope>IDENTIFICATION</scope>
</reference>
<dbReference type="NCBIfam" id="TIGR00293">
    <property type="entry name" value="prefoldin subunit alpha"/>
    <property type="match status" value="1"/>
</dbReference>
<dbReference type="GO" id="GO:0000122">
    <property type="term" value="P:negative regulation of transcription by RNA polymerase II"/>
    <property type="evidence" value="ECO:0007669"/>
    <property type="project" value="TreeGrafter"/>
</dbReference>
<dbReference type="GO" id="GO:0019212">
    <property type="term" value="F:phosphatase inhibitor activity"/>
    <property type="evidence" value="ECO:0007669"/>
    <property type="project" value="TreeGrafter"/>
</dbReference>
<evidence type="ECO:0000256" key="4">
    <source>
        <dbReference type="SAM" id="Coils"/>
    </source>
</evidence>
<dbReference type="InterPro" id="IPR009053">
    <property type="entry name" value="Prefoldin"/>
</dbReference>
<dbReference type="Gene3D" id="1.10.287.370">
    <property type="match status" value="1"/>
</dbReference>
<gene>
    <name evidence="7" type="primary">LOC115211083</name>
</gene>
<evidence type="ECO:0000256" key="2">
    <source>
        <dbReference type="ARBA" id="ARBA00023242"/>
    </source>
</evidence>
<evidence type="ECO:0000313" key="6">
    <source>
        <dbReference type="Proteomes" id="UP000515154"/>
    </source>
</evidence>
<feature type="region of interest" description="Disordered" evidence="5">
    <location>
        <begin position="216"/>
        <end position="245"/>
    </location>
</feature>
<dbReference type="GO" id="GO:0003714">
    <property type="term" value="F:transcription corepressor activity"/>
    <property type="evidence" value="ECO:0007669"/>
    <property type="project" value="TreeGrafter"/>
</dbReference>
<evidence type="ECO:0000256" key="3">
    <source>
        <dbReference type="ARBA" id="ARBA00038295"/>
    </source>
</evidence>
<feature type="compositionally biased region" description="Basic and acidic residues" evidence="5">
    <location>
        <begin position="263"/>
        <end position="272"/>
    </location>
</feature>
<feature type="region of interest" description="Disordered" evidence="5">
    <location>
        <begin position="315"/>
        <end position="422"/>
    </location>
</feature>
<feature type="compositionally biased region" description="Basic and acidic residues" evidence="5">
    <location>
        <begin position="347"/>
        <end position="360"/>
    </location>
</feature>
<organism evidence="6 7">
    <name type="scientific">Octopus sinensis</name>
    <name type="common">East Asian common octopus</name>
    <dbReference type="NCBI Taxonomy" id="2607531"/>
    <lineage>
        <taxon>Eukaryota</taxon>
        <taxon>Metazoa</taxon>
        <taxon>Spiralia</taxon>
        <taxon>Lophotrochozoa</taxon>
        <taxon>Mollusca</taxon>
        <taxon>Cephalopoda</taxon>
        <taxon>Coleoidea</taxon>
        <taxon>Octopodiformes</taxon>
        <taxon>Octopoda</taxon>
        <taxon>Incirrata</taxon>
        <taxon>Octopodidae</taxon>
        <taxon>Octopus</taxon>
    </lineage>
</organism>
<feature type="coiled-coil region" evidence="4">
    <location>
        <begin position="174"/>
        <end position="201"/>
    </location>
</feature>
<keyword evidence="4" id="KW-0175">Coiled coil</keyword>
<dbReference type="GO" id="GO:0003682">
    <property type="term" value="F:chromatin binding"/>
    <property type="evidence" value="ECO:0007669"/>
    <property type="project" value="TreeGrafter"/>
</dbReference>
<proteinExistence type="inferred from homology"/>
<comment type="similarity">
    <text evidence="3">Belongs to the RNA polymerase II subunit 5-mediating protein family.</text>
</comment>
<sequence>MKEVGYVVSELLLLSKLTQIYCQDMNTEHVKRLQDEQDQAIKVSNDQMHKWNKLKTDYEVLSKRLLTLPDKTTHEVMVPIGSKAFMPGQLVHTNEILVLLGDNWFAERSAKQASNIVKRRIKSIDQQIKDLEQQRNLLVNRTSFTDELKQLSEGKDGVVDINEKYEEEKEREWNIQHKENVKKYREKLKEDKMKSEKKKAEDDQAFWDRLEELENQESERKELETEEFFQEAVQEPSSALPEDCNLNAKDTKEAHVQIKKSVRWTDEKKSSSEEDVSSNSDMDDDATECKNEENCLVIKFSHSPVKPKVEKLQFMDTTSEQLKSPICSPTDIYKMFPSQPKSILKSRTNDKPSANKEETHSTTGSERTSASEQTNSGSYPAPQAFTSTVIEKNESVNQNSTSPDETQQPKRISKFKASRLQR</sequence>
<evidence type="ECO:0000256" key="5">
    <source>
        <dbReference type="SAM" id="MobiDB-lite"/>
    </source>
</evidence>